<keyword evidence="3 12" id="KW-0436">Ligase</keyword>
<dbReference type="InterPro" id="IPR001412">
    <property type="entry name" value="aa-tRNA-synth_I_CS"/>
</dbReference>
<dbReference type="InterPro" id="IPR036986">
    <property type="entry name" value="S4_RNA-bd_sf"/>
</dbReference>
<dbReference type="InterPro" id="IPR002305">
    <property type="entry name" value="aa-tRNA-synth_Ic"/>
</dbReference>
<organism evidence="14 15">
    <name type="scientific">Cladorrhinum samala</name>
    <dbReference type="NCBI Taxonomy" id="585594"/>
    <lineage>
        <taxon>Eukaryota</taxon>
        <taxon>Fungi</taxon>
        <taxon>Dikarya</taxon>
        <taxon>Ascomycota</taxon>
        <taxon>Pezizomycotina</taxon>
        <taxon>Sordariomycetes</taxon>
        <taxon>Sordariomycetidae</taxon>
        <taxon>Sordariales</taxon>
        <taxon>Podosporaceae</taxon>
        <taxon>Cladorrhinum</taxon>
    </lineage>
</organism>
<evidence type="ECO:0000256" key="3">
    <source>
        <dbReference type="ARBA" id="ARBA00022598"/>
    </source>
</evidence>
<protein>
    <recommendedName>
        <fullName evidence="12">Tyrosine--tRNA ligase</fullName>
        <ecNumber evidence="12">6.1.1.1</ecNumber>
    </recommendedName>
    <alternativeName>
        <fullName evidence="12">Tyrosyl-tRNA synthetase</fullName>
    </alternativeName>
</protein>
<dbReference type="AlphaFoldDB" id="A0AAV9H7S1"/>
<comment type="caution">
    <text evidence="14">The sequence shown here is derived from an EMBL/GenBank/DDBJ whole genome shotgun (WGS) entry which is preliminary data.</text>
</comment>
<keyword evidence="4" id="KW-0507">mRNA processing</keyword>
<dbReference type="Gene3D" id="3.10.290.10">
    <property type="entry name" value="RNA-binding S4 domain"/>
    <property type="match status" value="1"/>
</dbReference>
<dbReference type="EMBL" id="MU865163">
    <property type="protein sequence ID" value="KAK4456806.1"/>
    <property type="molecule type" value="Genomic_DNA"/>
</dbReference>
<evidence type="ECO:0000256" key="8">
    <source>
        <dbReference type="ARBA" id="ARBA00022946"/>
    </source>
</evidence>
<evidence type="ECO:0000256" key="5">
    <source>
        <dbReference type="ARBA" id="ARBA00022741"/>
    </source>
</evidence>
<evidence type="ECO:0000313" key="14">
    <source>
        <dbReference type="EMBL" id="KAK4456806.1"/>
    </source>
</evidence>
<comment type="subcellular location">
    <subcellularLocation>
        <location evidence="1">Mitochondrion matrix</location>
    </subcellularLocation>
</comment>
<evidence type="ECO:0000256" key="11">
    <source>
        <dbReference type="ARBA" id="ARBA00048248"/>
    </source>
</evidence>
<accession>A0AAV9H7S1</accession>
<dbReference type="EC" id="6.1.1.1" evidence="12"/>
<name>A0AAV9H7S1_9PEZI</name>
<dbReference type="PANTHER" id="PTHR11766">
    <property type="entry name" value="TYROSYL-TRNA SYNTHETASE"/>
    <property type="match status" value="1"/>
</dbReference>
<dbReference type="GO" id="GO:0005759">
    <property type="term" value="C:mitochondrial matrix"/>
    <property type="evidence" value="ECO:0007669"/>
    <property type="project" value="UniProtKB-SubCell"/>
</dbReference>
<keyword evidence="7 12" id="KW-0648">Protein biosynthesis</keyword>
<dbReference type="SUPFAM" id="SSF52374">
    <property type="entry name" value="Nucleotidylyl transferase"/>
    <property type="match status" value="1"/>
</dbReference>
<dbReference type="Pfam" id="PF16714">
    <property type="entry name" value="TyrRSs_C"/>
    <property type="match status" value="1"/>
</dbReference>
<proteinExistence type="inferred from homology"/>
<evidence type="ECO:0000256" key="2">
    <source>
        <dbReference type="ARBA" id="ARBA00005594"/>
    </source>
</evidence>
<keyword evidence="8" id="KW-0809">Transit peptide</keyword>
<evidence type="ECO:0000256" key="9">
    <source>
        <dbReference type="ARBA" id="ARBA00023128"/>
    </source>
</evidence>
<evidence type="ECO:0000313" key="15">
    <source>
        <dbReference type="Proteomes" id="UP001321749"/>
    </source>
</evidence>
<evidence type="ECO:0000256" key="6">
    <source>
        <dbReference type="ARBA" id="ARBA00022840"/>
    </source>
</evidence>
<dbReference type="InterPro" id="IPR002307">
    <property type="entry name" value="Tyr-tRNA-ligase"/>
</dbReference>
<sequence>MAFGQGILASRGSVCRRCLLTAGALARGHVFVQTRSIGLKYRAKEAAAAEAWAERAERIKQGLEKNTFDMLEERGYVKDLAGKKETIRELFRVKRVGAYVGVDPTADSLHVGHLLPLMPIFWMYMHGYPAYSLVGGATVKIGDPTDRLTSREPLKRVDVTMNMTKMHYQLKKLWVNVEAEARHHGYKKEWAWRRALVNNNTWWNALPFLDVMRRIGTTMRIGAMLSRDTVKNKMTKGDGMSFAEFSYPLMQGWDWWHMFAANGIQMQIGGSDQYGNIVSGIDIVKAARENEPDPAKVIERKSELDDPVGFTVPLLTDSSGAKFGKSAGNAIWLDKFKTPVFDFYGYFVRRPDDDVERLLNLFTFNTQEKIKEVMDQQNANPAARHAQHFLAYEVTRLVHGEADANQARLDHMQMYGKSREEAAAPGLEYQADEAHPVTLNNAPRIDMILPRSLILGKSIGRILYAAGLAKSSSDGHRLANQQAAYVGGMPGHKRENTAEARAMNPSQLTFTPVKLWYPQDTQNYLIDGELLILRKGKHNVRVIKVVSDEEYKASGETYPGQPYTGAVRQLRDQLRRLRAGQASAKEVTEFLGSSVEAEYNENMIKFPEDRNSWAQKLEDKLQNMVNEIEAEDKTDQEK</sequence>
<comment type="catalytic activity">
    <reaction evidence="11 12">
        <text>tRNA(Tyr) + L-tyrosine + ATP = L-tyrosyl-tRNA(Tyr) + AMP + diphosphate + H(+)</text>
        <dbReference type="Rhea" id="RHEA:10220"/>
        <dbReference type="Rhea" id="RHEA-COMP:9706"/>
        <dbReference type="Rhea" id="RHEA-COMP:9707"/>
        <dbReference type="ChEBI" id="CHEBI:15378"/>
        <dbReference type="ChEBI" id="CHEBI:30616"/>
        <dbReference type="ChEBI" id="CHEBI:33019"/>
        <dbReference type="ChEBI" id="CHEBI:58315"/>
        <dbReference type="ChEBI" id="CHEBI:78442"/>
        <dbReference type="ChEBI" id="CHEBI:78536"/>
        <dbReference type="ChEBI" id="CHEBI:456215"/>
        <dbReference type="EC" id="6.1.1.1"/>
    </reaction>
</comment>
<comment type="similarity">
    <text evidence="2 12">Belongs to the class-I aminoacyl-tRNA synthetase family.</text>
</comment>
<dbReference type="PANTHER" id="PTHR11766:SF0">
    <property type="entry name" value="TYROSINE--TRNA LIGASE, MITOCHONDRIAL"/>
    <property type="match status" value="1"/>
</dbReference>
<dbReference type="Gene3D" id="1.10.240.10">
    <property type="entry name" value="Tyrosyl-Transfer RNA Synthetase"/>
    <property type="match status" value="1"/>
</dbReference>
<dbReference type="PRINTS" id="PR01040">
    <property type="entry name" value="TRNASYNTHTYR"/>
</dbReference>
<evidence type="ECO:0000256" key="7">
    <source>
        <dbReference type="ARBA" id="ARBA00022917"/>
    </source>
</evidence>
<keyword evidence="9" id="KW-0496">Mitochondrion</keyword>
<reference evidence="14" key="1">
    <citation type="journal article" date="2023" name="Mol. Phylogenet. Evol.">
        <title>Genome-scale phylogeny and comparative genomics of the fungal order Sordariales.</title>
        <authorList>
            <person name="Hensen N."/>
            <person name="Bonometti L."/>
            <person name="Westerberg I."/>
            <person name="Brannstrom I.O."/>
            <person name="Guillou S."/>
            <person name="Cros-Aarteil S."/>
            <person name="Calhoun S."/>
            <person name="Haridas S."/>
            <person name="Kuo A."/>
            <person name="Mondo S."/>
            <person name="Pangilinan J."/>
            <person name="Riley R."/>
            <person name="LaButti K."/>
            <person name="Andreopoulos B."/>
            <person name="Lipzen A."/>
            <person name="Chen C."/>
            <person name="Yan M."/>
            <person name="Daum C."/>
            <person name="Ng V."/>
            <person name="Clum A."/>
            <person name="Steindorff A."/>
            <person name="Ohm R.A."/>
            <person name="Martin F."/>
            <person name="Silar P."/>
            <person name="Natvig D.O."/>
            <person name="Lalanne C."/>
            <person name="Gautier V."/>
            <person name="Ament-Velasquez S.L."/>
            <person name="Kruys A."/>
            <person name="Hutchinson M.I."/>
            <person name="Powell A.J."/>
            <person name="Barry K."/>
            <person name="Miller A.N."/>
            <person name="Grigoriev I.V."/>
            <person name="Debuchy R."/>
            <person name="Gladieux P."/>
            <person name="Hiltunen Thoren M."/>
            <person name="Johannesson H."/>
        </authorList>
    </citation>
    <scope>NUCLEOTIDE SEQUENCE</scope>
    <source>
        <strain evidence="14">PSN324</strain>
    </source>
</reference>
<dbReference type="GO" id="GO:0006397">
    <property type="term" value="P:mRNA processing"/>
    <property type="evidence" value="ECO:0007669"/>
    <property type="project" value="UniProtKB-KW"/>
</dbReference>
<reference evidence="14" key="2">
    <citation type="submission" date="2023-06" db="EMBL/GenBank/DDBJ databases">
        <authorList>
            <consortium name="Lawrence Berkeley National Laboratory"/>
            <person name="Mondo S.J."/>
            <person name="Hensen N."/>
            <person name="Bonometti L."/>
            <person name="Westerberg I."/>
            <person name="Brannstrom I.O."/>
            <person name="Guillou S."/>
            <person name="Cros-Aarteil S."/>
            <person name="Calhoun S."/>
            <person name="Haridas S."/>
            <person name="Kuo A."/>
            <person name="Pangilinan J."/>
            <person name="Riley R."/>
            <person name="Labutti K."/>
            <person name="Andreopoulos B."/>
            <person name="Lipzen A."/>
            <person name="Chen C."/>
            <person name="Yanf M."/>
            <person name="Daum C."/>
            <person name="Ng V."/>
            <person name="Clum A."/>
            <person name="Steindorff A."/>
            <person name="Ohm R."/>
            <person name="Martin F."/>
            <person name="Silar P."/>
            <person name="Natvig D."/>
            <person name="Lalanne C."/>
            <person name="Gautier V."/>
            <person name="Ament-Velasquez S.L."/>
            <person name="Kruys A."/>
            <person name="Hutchinson M.I."/>
            <person name="Powell A.J."/>
            <person name="Barry K."/>
            <person name="Miller A.N."/>
            <person name="Grigoriev I.V."/>
            <person name="Debuchy R."/>
            <person name="Gladieux P."/>
            <person name="Thoren M.H."/>
            <person name="Johannesson H."/>
        </authorList>
    </citation>
    <scope>NUCLEOTIDE SEQUENCE</scope>
    <source>
        <strain evidence="14">PSN324</strain>
    </source>
</reference>
<dbReference type="Gene3D" id="3.40.50.620">
    <property type="entry name" value="HUPs"/>
    <property type="match status" value="1"/>
</dbReference>
<evidence type="ECO:0000256" key="12">
    <source>
        <dbReference type="RuleBase" id="RU361234"/>
    </source>
</evidence>
<dbReference type="GO" id="GO:0004831">
    <property type="term" value="F:tyrosine-tRNA ligase activity"/>
    <property type="evidence" value="ECO:0007669"/>
    <property type="project" value="UniProtKB-EC"/>
</dbReference>
<dbReference type="Proteomes" id="UP001321749">
    <property type="component" value="Unassembled WGS sequence"/>
</dbReference>
<evidence type="ECO:0000256" key="10">
    <source>
        <dbReference type="ARBA" id="ARBA00023146"/>
    </source>
</evidence>
<dbReference type="CDD" id="cd00805">
    <property type="entry name" value="TyrRS_core"/>
    <property type="match status" value="1"/>
</dbReference>
<evidence type="ECO:0000259" key="13">
    <source>
        <dbReference type="Pfam" id="PF16714"/>
    </source>
</evidence>
<dbReference type="InterPro" id="IPR024088">
    <property type="entry name" value="Tyr-tRNA-ligase_bac-type"/>
</dbReference>
<keyword evidence="5 12" id="KW-0547">Nucleotide-binding</keyword>
<gene>
    <name evidence="14" type="ORF">QBC42DRAFT_51650</name>
</gene>
<dbReference type="GO" id="GO:0006437">
    <property type="term" value="P:tyrosyl-tRNA aminoacylation"/>
    <property type="evidence" value="ECO:0007669"/>
    <property type="project" value="InterPro"/>
</dbReference>
<dbReference type="InterPro" id="IPR032005">
    <property type="entry name" value="TyrRSs_C"/>
</dbReference>
<dbReference type="GO" id="GO:0005829">
    <property type="term" value="C:cytosol"/>
    <property type="evidence" value="ECO:0007669"/>
    <property type="project" value="TreeGrafter"/>
</dbReference>
<evidence type="ECO:0000256" key="1">
    <source>
        <dbReference type="ARBA" id="ARBA00004305"/>
    </source>
</evidence>
<keyword evidence="6 12" id="KW-0067">ATP-binding</keyword>
<dbReference type="NCBIfam" id="TIGR00234">
    <property type="entry name" value="tyrS"/>
    <property type="match status" value="1"/>
</dbReference>
<dbReference type="InterPro" id="IPR014729">
    <property type="entry name" value="Rossmann-like_a/b/a_fold"/>
</dbReference>
<keyword evidence="15" id="KW-1185">Reference proteome</keyword>
<dbReference type="GO" id="GO:0005524">
    <property type="term" value="F:ATP binding"/>
    <property type="evidence" value="ECO:0007669"/>
    <property type="project" value="UniProtKB-KW"/>
</dbReference>
<dbReference type="PROSITE" id="PS00178">
    <property type="entry name" value="AA_TRNA_LIGASE_I"/>
    <property type="match status" value="1"/>
</dbReference>
<dbReference type="GO" id="GO:0003723">
    <property type="term" value="F:RNA binding"/>
    <property type="evidence" value="ECO:0007669"/>
    <property type="project" value="InterPro"/>
</dbReference>
<dbReference type="FunFam" id="3.40.50.620:FF:000227">
    <property type="entry name" value="Tyrosine--tRNA ligase"/>
    <property type="match status" value="1"/>
</dbReference>
<evidence type="ECO:0000256" key="4">
    <source>
        <dbReference type="ARBA" id="ARBA00022664"/>
    </source>
</evidence>
<keyword evidence="10 12" id="KW-0030">Aminoacyl-tRNA synthetase</keyword>
<dbReference type="Pfam" id="PF00579">
    <property type="entry name" value="tRNA-synt_1b"/>
    <property type="match status" value="1"/>
</dbReference>
<dbReference type="FunFam" id="1.10.240.10:FF:000001">
    <property type="entry name" value="Tyrosine--tRNA ligase"/>
    <property type="match status" value="1"/>
</dbReference>
<feature type="domain" description="Tyrosyl-tRNA synthetase C-terminal" evidence="13">
    <location>
        <begin position="438"/>
        <end position="562"/>
    </location>
</feature>